<evidence type="ECO:0000313" key="8">
    <source>
        <dbReference type="EMBL" id="WOS95978.1"/>
    </source>
</evidence>
<dbReference type="EMBL" id="CP136964">
    <property type="protein sequence ID" value="WOS95978.1"/>
    <property type="molecule type" value="Genomic_DNA"/>
</dbReference>
<dbReference type="Gene3D" id="3.10.350.10">
    <property type="entry name" value="LysM domain"/>
    <property type="match status" value="3"/>
</dbReference>
<dbReference type="InterPro" id="IPR009148">
    <property type="entry name" value="PcsB-like"/>
</dbReference>
<evidence type="ECO:0000259" key="6">
    <source>
        <dbReference type="PROSITE" id="PS50911"/>
    </source>
</evidence>
<organism evidence="8 9">
    <name type="scientific">Nosocomiicoccus massiliensis</name>
    <dbReference type="NCBI Taxonomy" id="1232430"/>
    <lineage>
        <taxon>Bacteria</taxon>
        <taxon>Bacillati</taxon>
        <taxon>Bacillota</taxon>
        <taxon>Bacilli</taxon>
        <taxon>Bacillales</taxon>
        <taxon>Staphylococcaceae</taxon>
        <taxon>Nosocomiicoccus</taxon>
    </lineage>
</organism>
<dbReference type="SUPFAM" id="SSF54001">
    <property type="entry name" value="Cysteine proteinases"/>
    <property type="match status" value="1"/>
</dbReference>
<feature type="domain" description="Peptidase C51" evidence="6">
    <location>
        <begin position="335"/>
        <end position="464"/>
    </location>
</feature>
<dbReference type="CDD" id="cd00118">
    <property type="entry name" value="LysM"/>
    <property type="match status" value="3"/>
</dbReference>
<feature type="domain" description="LysM" evidence="7">
    <location>
        <begin position="162"/>
        <end position="205"/>
    </location>
</feature>
<evidence type="ECO:0000256" key="4">
    <source>
        <dbReference type="SAM" id="MobiDB-lite"/>
    </source>
</evidence>
<sequence>MKKTVFSVATLTALTGTSLTANAEEVIVKEGDTLWGIANEVGTTVEKLKELNNLNSDLIHPEDVLTYEVEAVEENNGNTYTVKAGDTLWQIALDHGMDLDELFAVNNLSSDLIHPGLVLTVGSQVEAVEEVAQVEEVVEVEAVEEVVEPVVEENEVNEVASGVYHIQAGDTLYSISRATGLSVDELKALNGLTSDHIVAGDVLVLEGNPVVTETVEEVQTEEVVEQVEEVQEVQTEEVAEVENNVQAEAEKAVQEAAAAQAEADRIAAEEAAAAQAEAERVAAEQVAAAQKAEEQRIAAERAEAQRVAKEKAAAEKRAQEEAAKKVQQAQQTQQAPAASAPSVNSSQFAGLSNYYDWGWCTWHVFEKRAALGKPVSNMWGNANNWVNGASANGFAVNNTPSVGAVAQSYAGTNGAGALGHVAVVESINGDGSITISEMGWNGTVGVVSYRTIPASQVSTFNYIH</sequence>
<evidence type="ECO:0000256" key="3">
    <source>
        <dbReference type="ARBA" id="ARBA00023316"/>
    </source>
</evidence>
<dbReference type="InterPro" id="IPR018392">
    <property type="entry name" value="LysM"/>
</dbReference>
<evidence type="ECO:0000256" key="1">
    <source>
        <dbReference type="ARBA" id="ARBA00022729"/>
    </source>
</evidence>
<feature type="chain" id="PRO_5042016693" evidence="5">
    <location>
        <begin position="24"/>
        <end position="464"/>
    </location>
</feature>
<dbReference type="AlphaFoldDB" id="A0AAF1BRF0"/>
<protein>
    <submittedName>
        <fullName evidence="8">LysM peptidoglycan-binding domain-containing protein</fullName>
    </submittedName>
</protein>
<keyword evidence="1 5" id="KW-0732">Signal</keyword>
<keyword evidence="3" id="KW-0961">Cell wall biogenesis/degradation</keyword>
<feature type="region of interest" description="Disordered" evidence="4">
    <location>
        <begin position="308"/>
        <end position="344"/>
    </location>
</feature>
<name>A0AAF1BRF0_9STAP</name>
<dbReference type="GO" id="GO:0016787">
    <property type="term" value="F:hydrolase activity"/>
    <property type="evidence" value="ECO:0007669"/>
    <property type="project" value="UniProtKB-KW"/>
</dbReference>
<dbReference type="PROSITE" id="PS50911">
    <property type="entry name" value="CHAP"/>
    <property type="match status" value="1"/>
</dbReference>
<proteinExistence type="predicted"/>
<evidence type="ECO:0000256" key="2">
    <source>
        <dbReference type="ARBA" id="ARBA00022801"/>
    </source>
</evidence>
<feature type="domain" description="LysM" evidence="7">
    <location>
        <begin position="78"/>
        <end position="121"/>
    </location>
</feature>
<gene>
    <name evidence="8" type="ORF">CJ229_007785</name>
</gene>
<dbReference type="PRINTS" id="PR01852">
    <property type="entry name" value="SIBAPROTEIN"/>
</dbReference>
<dbReference type="InterPro" id="IPR036779">
    <property type="entry name" value="LysM_dom_sf"/>
</dbReference>
<dbReference type="PANTHER" id="PTHR33734">
    <property type="entry name" value="LYSM DOMAIN-CONTAINING GPI-ANCHORED PROTEIN 2"/>
    <property type="match status" value="1"/>
</dbReference>
<keyword evidence="2" id="KW-0378">Hydrolase</keyword>
<feature type="domain" description="LysM" evidence="7">
    <location>
        <begin position="24"/>
        <end position="67"/>
    </location>
</feature>
<dbReference type="GO" id="GO:0071555">
    <property type="term" value="P:cell wall organization"/>
    <property type="evidence" value="ECO:0007669"/>
    <property type="project" value="UniProtKB-KW"/>
</dbReference>
<dbReference type="SUPFAM" id="SSF54106">
    <property type="entry name" value="LysM domain"/>
    <property type="match status" value="3"/>
</dbReference>
<reference evidence="8 9" key="2">
    <citation type="submission" date="2023-10" db="EMBL/GenBank/DDBJ databases">
        <authorList>
            <person name="Choi B."/>
        </authorList>
    </citation>
    <scope>NUCLEOTIDE SEQUENCE [LARGE SCALE GENOMIC DNA]</scope>
    <source>
        <strain evidence="8 9">UMB0959</strain>
    </source>
</reference>
<keyword evidence="9" id="KW-1185">Reference proteome</keyword>
<evidence type="ECO:0000259" key="7">
    <source>
        <dbReference type="PROSITE" id="PS51782"/>
    </source>
</evidence>
<feature type="signal peptide" evidence="5">
    <location>
        <begin position="1"/>
        <end position="23"/>
    </location>
</feature>
<dbReference type="Pfam" id="PF05257">
    <property type="entry name" value="CHAP"/>
    <property type="match status" value="1"/>
</dbReference>
<dbReference type="Pfam" id="PF01476">
    <property type="entry name" value="LysM"/>
    <property type="match status" value="3"/>
</dbReference>
<dbReference type="PROSITE" id="PS51782">
    <property type="entry name" value="LYSM"/>
    <property type="match status" value="3"/>
</dbReference>
<dbReference type="Proteomes" id="UP000243626">
    <property type="component" value="Chromosome"/>
</dbReference>
<dbReference type="Gene3D" id="3.90.1720.10">
    <property type="entry name" value="endopeptidase domain like (from Nostoc punctiforme)"/>
    <property type="match status" value="1"/>
</dbReference>
<dbReference type="InterPro" id="IPR038765">
    <property type="entry name" value="Papain-like_cys_pep_sf"/>
</dbReference>
<dbReference type="RefSeq" id="WP_102167877.1">
    <property type="nucleotide sequence ID" value="NZ_CP136964.1"/>
</dbReference>
<dbReference type="InterPro" id="IPR007921">
    <property type="entry name" value="CHAP_dom"/>
</dbReference>
<accession>A0AAF1BRF0</accession>
<evidence type="ECO:0000313" key="9">
    <source>
        <dbReference type="Proteomes" id="UP000243626"/>
    </source>
</evidence>
<feature type="compositionally biased region" description="Low complexity" evidence="4">
    <location>
        <begin position="325"/>
        <end position="340"/>
    </location>
</feature>
<dbReference type="SMART" id="SM00257">
    <property type="entry name" value="LysM"/>
    <property type="match status" value="3"/>
</dbReference>
<reference evidence="9" key="1">
    <citation type="submission" date="2017-09" db="EMBL/GenBank/DDBJ databases">
        <title>Bacterial strain isolated from the female urinary microbiota.</title>
        <authorList>
            <person name="Thomas-White K."/>
            <person name="Kumar N."/>
            <person name="Forster S."/>
            <person name="Putonti C."/>
            <person name="Lawley T."/>
            <person name="Wolfe A.J."/>
        </authorList>
    </citation>
    <scope>NUCLEOTIDE SEQUENCE [LARGE SCALE GENOMIC DNA]</scope>
    <source>
        <strain evidence="9">UMB0959</strain>
    </source>
</reference>
<dbReference type="KEGG" id="nmy:CJ229_007785"/>
<evidence type="ECO:0000256" key="5">
    <source>
        <dbReference type="SAM" id="SignalP"/>
    </source>
</evidence>
<dbReference type="PANTHER" id="PTHR33734:SF22">
    <property type="entry name" value="MEMBRANE-BOUND LYTIC MUREIN TRANSGLYCOSYLASE D"/>
    <property type="match status" value="1"/>
</dbReference>
<feature type="compositionally biased region" description="Basic and acidic residues" evidence="4">
    <location>
        <begin position="308"/>
        <end position="324"/>
    </location>
</feature>